<gene>
    <name evidence="1" type="ORF">MANES_03G075850v8</name>
</gene>
<dbReference type="EMBL" id="CM004389">
    <property type="protein sequence ID" value="KAG8657533.1"/>
    <property type="molecule type" value="Genomic_DNA"/>
</dbReference>
<protein>
    <submittedName>
        <fullName evidence="1">Uncharacterized protein</fullName>
    </submittedName>
</protein>
<sequence>MDGTVREVTEPIRTTLPPLQRHRAEPTPTRGSLAIVAIAMGCAISRSRVISLLPRPRSGSMRPTTSSVVQTRRYAWQACDAGDIRTMPSSESRGAETETHSVS</sequence>
<reference evidence="2" key="1">
    <citation type="journal article" date="2016" name="Nat. Biotechnol.">
        <title>Sequencing wild and cultivated cassava and related species reveals extensive interspecific hybridization and genetic diversity.</title>
        <authorList>
            <person name="Bredeson J.V."/>
            <person name="Lyons J.B."/>
            <person name="Prochnik S.E."/>
            <person name="Wu G.A."/>
            <person name="Ha C.M."/>
            <person name="Edsinger-Gonzales E."/>
            <person name="Grimwood J."/>
            <person name="Schmutz J."/>
            <person name="Rabbi I.Y."/>
            <person name="Egesi C."/>
            <person name="Nauluvula P."/>
            <person name="Lebot V."/>
            <person name="Ndunguru J."/>
            <person name="Mkamilo G."/>
            <person name="Bart R.S."/>
            <person name="Setter T.L."/>
            <person name="Gleadow R.M."/>
            <person name="Kulakow P."/>
            <person name="Ferguson M.E."/>
            <person name="Rounsley S."/>
            <person name="Rokhsar D.S."/>
        </authorList>
    </citation>
    <scope>NUCLEOTIDE SEQUENCE [LARGE SCALE GENOMIC DNA]</scope>
    <source>
        <strain evidence="2">cv. AM560-2</strain>
    </source>
</reference>
<accession>A0ACB7I0H0</accession>
<comment type="caution">
    <text evidence="1">The sequence shown here is derived from an EMBL/GenBank/DDBJ whole genome shotgun (WGS) entry which is preliminary data.</text>
</comment>
<evidence type="ECO:0000313" key="2">
    <source>
        <dbReference type="Proteomes" id="UP000091857"/>
    </source>
</evidence>
<name>A0ACB7I0H0_MANES</name>
<evidence type="ECO:0000313" key="1">
    <source>
        <dbReference type="EMBL" id="KAG8657533.1"/>
    </source>
</evidence>
<dbReference type="Proteomes" id="UP000091857">
    <property type="component" value="Chromosome 3"/>
</dbReference>
<organism evidence="1 2">
    <name type="scientific">Manihot esculenta</name>
    <name type="common">Cassava</name>
    <name type="synonym">Jatropha manihot</name>
    <dbReference type="NCBI Taxonomy" id="3983"/>
    <lineage>
        <taxon>Eukaryota</taxon>
        <taxon>Viridiplantae</taxon>
        <taxon>Streptophyta</taxon>
        <taxon>Embryophyta</taxon>
        <taxon>Tracheophyta</taxon>
        <taxon>Spermatophyta</taxon>
        <taxon>Magnoliopsida</taxon>
        <taxon>eudicotyledons</taxon>
        <taxon>Gunneridae</taxon>
        <taxon>Pentapetalae</taxon>
        <taxon>rosids</taxon>
        <taxon>fabids</taxon>
        <taxon>Malpighiales</taxon>
        <taxon>Euphorbiaceae</taxon>
        <taxon>Crotonoideae</taxon>
        <taxon>Manihoteae</taxon>
        <taxon>Manihot</taxon>
    </lineage>
</organism>
<proteinExistence type="predicted"/>
<keyword evidence="2" id="KW-1185">Reference proteome</keyword>